<evidence type="ECO:0000256" key="1">
    <source>
        <dbReference type="ARBA" id="ARBA00004123"/>
    </source>
</evidence>
<name>A0A167KNF2_CALVF</name>
<keyword evidence="4" id="KW-0804">Transcription</keyword>
<organism evidence="6 7">
    <name type="scientific">Calocera viscosa (strain TUFC12733)</name>
    <dbReference type="NCBI Taxonomy" id="1330018"/>
    <lineage>
        <taxon>Eukaryota</taxon>
        <taxon>Fungi</taxon>
        <taxon>Dikarya</taxon>
        <taxon>Basidiomycota</taxon>
        <taxon>Agaricomycotina</taxon>
        <taxon>Dacrymycetes</taxon>
        <taxon>Dacrymycetales</taxon>
        <taxon>Dacrymycetaceae</taxon>
        <taxon>Calocera</taxon>
    </lineage>
</organism>
<protein>
    <recommendedName>
        <fullName evidence="4">Mediator of RNA polymerase II transcription subunit 11</fullName>
    </recommendedName>
    <alternativeName>
        <fullName evidence="4">Mediator complex subunit 11</fullName>
    </alternativeName>
</protein>
<dbReference type="AlphaFoldDB" id="A0A167KNF2"/>
<comment type="subunit">
    <text evidence="4">Component of the Mediator complex.</text>
</comment>
<comment type="function">
    <text evidence="4">Component of the Mediator complex, a coactivator involved in the regulated transcription of nearly all RNA polymerase II-dependent genes. Mediator functions as a bridge to convey information from gene-specific regulatory proteins to the basal RNA polymerase II transcription machinery. Mediator is recruited to promoters by direct interactions with regulatory proteins and serves as a scaffold for the assembly of a functional pre-initiation complex with RNA polymerase II and the general transcription factors.</text>
</comment>
<dbReference type="OrthoDB" id="3358442at2759"/>
<dbReference type="GO" id="GO:0016592">
    <property type="term" value="C:mediator complex"/>
    <property type="evidence" value="ECO:0007669"/>
    <property type="project" value="InterPro"/>
</dbReference>
<comment type="subcellular location">
    <subcellularLocation>
        <location evidence="1 4">Nucleus</location>
    </subcellularLocation>
</comment>
<evidence type="ECO:0000256" key="5">
    <source>
        <dbReference type="SAM" id="MobiDB-lite"/>
    </source>
</evidence>
<evidence type="ECO:0000256" key="4">
    <source>
        <dbReference type="RuleBase" id="RU364147"/>
    </source>
</evidence>
<keyword evidence="4" id="KW-0805">Transcription regulation</keyword>
<keyword evidence="4" id="KW-0010">Activator</keyword>
<feature type="region of interest" description="Disordered" evidence="5">
    <location>
        <begin position="110"/>
        <end position="137"/>
    </location>
</feature>
<evidence type="ECO:0000256" key="3">
    <source>
        <dbReference type="ARBA" id="ARBA00023242"/>
    </source>
</evidence>
<keyword evidence="7" id="KW-1185">Reference proteome</keyword>
<dbReference type="GO" id="GO:0006357">
    <property type="term" value="P:regulation of transcription by RNA polymerase II"/>
    <property type="evidence" value="ECO:0007669"/>
    <property type="project" value="InterPro"/>
</dbReference>
<keyword evidence="3 4" id="KW-0539">Nucleus</keyword>
<dbReference type="EMBL" id="KV417292">
    <property type="protein sequence ID" value="KZO94830.1"/>
    <property type="molecule type" value="Genomic_DNA"/>
</dbReference>
<dbReference type="STRING" id="1330018.A0A167KNF2"/>
<accession>A0A167KNF2</accession>
<evidence type="ECO:0000256" key="2">
    <source>
        <dbReference type="ARBA" id="ARBA00008186"/>
    </source>
</evidence>
<dbReference type="Proteomes" id="UP000076738">
    <property type="component" value="Unassembled WGS sequence"/>
</dbReference>
<gene>
    <name evidence="4" type="primary">MED11</name>
    <name evidence="6" type="ORF">CALVIDRAFT_599578</name>
</gene>
<reference evidence="6 7" key="1">
    <citation type="journal article" date="2016" name="Mol. Biol. Evol.">
        <title>Comparative Genomics of Early-Diverging Mushroom-Forming Fungi Provides Insights into the Origins of Lignocellulose Decay Capabilities.</title>
        <authorList>
            <person name="Nagy L.G."/>
            <person name="Riley R."/>
            <person name="Tritt A."/>
            <person name="Adam C."/>
            <person name="Daum C."/>
            <person name="Floudas D."/>
            <person name="Sun H."/>
            <person name="Yadav J.S."/>
            <person name="Pangilinan J."/>
            <person name="Larsson K.H."/>
            <person name="Matsuura K."/>
            <person name="Barry K."/>
            <person name="Labutti K."/>
            <person name="Kuo R."/>
            <person name="Ohm R.A."/>
            <person name="Bhattacharya S.S."/>
            <person name="Shirouzu T."/>
            <person name="Yoshinaga Y."/>
            <person name="Martin F.M."/>
            <person name="Grigoriev I.V."/>
            <person name="Hibbett D.S."/>
        </authorList>
    </citation>
    <scope>NUCLEOTIDE SEQUENCE [LARGE SCALE GENOMIC DNA]</scope>
    <source>
        <strain evidence="6 7">TUFC12733</strain>
    </source>
</reference>
<feature type="region of interest" description="Disordered" evidence="5">
    <location>
        <begin position="161"/>
        <end position="185"/>
    </location>
</feature>
<sequence>MEGSGGGPSFAASTAGQQLAALNGVEQDIAQSLRLASAAMSLLTLPIPLAEGEEQLPNEDPDVDPEERERRLEELLEQYFQLIDNIHISIRTTLATLRAQRVSPALLMESTGREPPTYGASIPSENAATGETSDEDRLGLYEKRMARDAWQKVVKAMEELREARRAQRAPTTPSGDEPAVEGQPP</sequence>
<dbReference type="Pfam" id="PF10280">
    <property type="entry name" value="Med11"/>
    <property type="match status" value="1"/>
</dbReference>
<proteinExistence type="inferred from homology"/>
<evidence type="ECO:0000313" key="6">
    <source>
        <dbReference type="EMBL" id="KZO94830.1"/>
    </source>
</evidence>
<dbReference type="GO" id="GO:0003712">
    <property type="term" value="F:transcription coregulator activity"/>
    <property type="evidence" value="ECO:0007669"/>
    <property type="project" value="InterPro"/>
</dbReference>
<dbReference type="InterPro" id="IPR019404">
    <property type="entry name" value="Mediator_Med11"/>
</dbReference>
<evidence type="ECO:0000313" key="7">
    <source>
        <dbReference type="Proteomes" id="UP000076738"/>
    </source>
</evidence>
<comment type="similarity">
    <text evidence="2 4">Belongs to the Mediator complex subunit 11 family.</text>
</comment>